<sequence length="69" mass="7651">MKKSISKLGNTLNKIEQQQINGGYFIPVGDSDGECDQESQSKIRCYHGSNRNCDMDAICNNQGYCECAV</sequence>
<evidence type="ECO:0000313" key="2">
    <source>
        <dbReference type="Proteomes" id="UP001232001"/>
    </source>
</evidence>
<keyword evidence="2" id="KW-1185">Reference proteome</keyword>
<dbReference type="EMBL" id="CP122539">
    <property type="protein sequence ID" value="WGH76862.1"/>
    <property type="molecule type" value="Genomic_DNA"/>
</dbReference>
<dbReference type="RefSeq" id="WP_279652722.1">
    <property type="nucleotide sequence ID" value="NZ_CP122539.1"/>
</dbReference>
<evidence type="ECO:0008006" key="3">
    <source>
        <dbReference type="Google" id="ProtNLM"/>
    </source>
</evidence>
<evidence type="ECO:0000313" key="1">
    <source>
        <dbReference type="EMBL" id="WGH76862.1"/>
    </source>
</evidence>
<gene>
    <name evidence="1" type="ORF">P8625_06890</name>
</gene>
<dbReference type="Proteomes" id="UP001232001">
    <property type="component" value="Chromosome"/>
</dbReference>
<accession>A0ABY8L8D7</accession>
<proteinExistence type="predicted"/>
<name>A0ABY8L8D7_9FLAO</name>
<reference evidence="1 2" key="1">
    <citation type="submission" date="2023-04" db="EMBL/GenBank/DDBJ databases">
        <title>Tenacibaculum tangerinum sp. nov., isolated from sea tidal flat of South Korea.</title>
        <authorList>
            <person name="Lee S.H."/>
            <person name="Kim J.-J."/>
        </authorList>
    </citation>
    <scope>NUCLEOTIDE SEQUENCE [LARGE SCALE GENOMIC DNA]</scope>
    <source>
        <strain evidence="1 2">GRR-S3-23</strain>
    </source>
</reference>
<protein>
    <recommendedName>
        <fullName evidence="3">Bacteriocin</fullName>
    </recommendedName>
</protein>
<organism evidence="1 2">
    <name type="scientific">Tenacibaculum tangerinum</name>
    <dbReference type="NCBI Taxonomy" id="3038772"/>
    <lineage>
        <taxon>Bacteria</taxon>
        <taxon>Pseudomonadati</taxon>
        <taxon>Bacteroidota</taxon>
        <taxon>Flavobacteriia</taxon>
        <taxon>Flavobacteriales</taxon>
        <taxon>Flavobacteriaceae</taxon>
        <taxon>Tenacibaculum</taxon>
    </lineage>
</organism>